<feature type="domain" description="VWFA" evidence="1">
    <location>
        <begin position="200"/>
        <end position="271"/>
    </location>
</feature>
<dbReference type="CDD" id="cd01450">
    <property type="entry name" value="vWFA_subfamily_ECM"/>
    <property type="match status" value="1"/>
</dbReference>
<gene>
    <name evidence="2" type="ORF">Ctob_008774</name>
</gene>
<dbReference type="AlphaFoldDB" id="A0A0M0K4V2"/>
<dbReference type="Proteomes" id="UP000037460">
    <property type="component" value="Unassembled WGS sequence"/>
</dbReference>
<keyword evidence="3" id="KW-1185">Reference proteome</keyword>
<accession>A0A0M0K4V2</accession>
<organism evidence="2 3">
    <name type="scientific">Chrysochromulina tobinii</name>
    <dbReference type="NCBI Taxonomy" id="1460289"/>
    <lineage>
        <taxon>Eukaryota</taxon>
        <taxon>Haptista</taxon>
        <taxon>Haptophyta</taxon>
        <taxon>Prymnesiophyceae</taxon>
        <taxon>Prymnesiales</taxon>
        <taxon>Chrysochromulinaceae</taxon>
        <taxon>Chrysochromulina</taxon>
    </lineage>
</organism>
<dbReference type="EMBL" id="JWZX01001527">
    <property type="protein sequence ID" value="KOO33403.1"/>
    <property type="molecule type" value="Genomic_DNA"/>
</dbReference>
<dbReference type="OrthoDB" id="6022609at2759"/>
<dbReference type="PROSITE" id="PS50234">
    <property type="entry name" value="VWFA"/>
    <property type="match status" value="2"/>
</dbReference>
<dbReference type="InterPro" id="IPR050525">
    <property type="entry name" value="ECM_Assembly_Org"/>
</dbReference>
<dbReference type="SMART" id="SM00327">
    <property type="entry name" value="VWA"/>
    <property type="match status" value="1"/>
</dbReference>
<proteinExistence type="predicted"/>
<feature type="non-terminal residue" evidence="2">
    <location>
        <position position="271"/>
    </location>
</feature>
<evidence type="ECO:0000313" key="3">
    <source>
        <dbReference type="Proteomes" id="UP000037460"/>
    </source>
</evidence>
<reference evidence="3" key="1">
    <citation type="journal article" date="2015" name="PLoS Genet.">
        <title>Genome Sequence and Transcriptome Analyses of Chrysochromulina tobin: Metabolic Tools for Enhanced Algal Fitness in the Prominent Order Prymnesiales (Haptophyceae).</title>
        <authorList>
            <person name="Hovde B.T."/>
            <person name="Deodato C.R."/>
            <person name="Hunsperger H.M."/>
            <person name="Ryken S.A."/>
            <person name="Yost W."/>
            <person name="Jha R.K."/>
            <person name="Patterson J."/>
            <person name="Monnat R.J. Jr."/>
            <person name="Barlow S.B."/>
            <person name="Starkenburg S.R."/>
            <person name="Cattolico R.A."/>
        </authorList>
    </citation>
    <scope>NUCLEOTIDE SEQUENCE</scope>
    <source>
        <strain evidence="3">CCMP291</strain>
    </source>
</reference>
<dbReference type="CDD" id="cd00198">
    <property type="entry name" value="vWFA"/>
    <property type="match status" value="1"/>
</dbReference>
<sequence>MAPFQAQVLEFARELVLQLDFGPSASRVGLVEFDDTAHVLSYLSSDPNAVLAAMATAQQANGWTNISSGLASGLAVLQAKGGWTTRSKVLLLLTDGEQNPQYGGAAAAIAQAATVRAAGVQIFGVGFGSANPATIADISSSPASLYAFTAANIGACDDGGPGSEFAYCTYGTDCIDCGTRQPRPPPPPRAPQCTNGQTLDLVLVFDHSGSMAPFQAQVLEFARELILQLDFGPSAARVGLVEFDSTATVLSSLSSDPNVVLAAMATAQQAS</sequence>
<dbReference type="SUPFAM" id="SSF53300">
    <property type="entry name" value="vWA-like"/>
    <property type="match status" value="2"/>
</dbReference>
<dbReference type="InterPro" id="IPR036465">
    <property type="entry name" value="vWFA_dom_sf"/>
</dbReference>
<dbReference type="Pfam" id="PF00092">
    <property type="entry name" value="VWA"/>
    <property type="match status" value="2"/>
</dbReference>
<dbReference type="Gene3D" id="3.40.50.410">
    <property type="entry name" value="von Willebrand factor, type A domain"/>
    <property type="match status" value="2"/>
</dbReference>
<comment type="caution">
    <text evidence="2">The sequence shown here is derived from an EMBL/GenBank/DDBJ whole genome shotgun (WGS) entry which is preliminary data.</text>
</comment>
<dbReference type="PANTHER" id="PTHR24020">
    <property type="entry name" value="COLLAGEN ALPHA"/>
    <property type="match status" value="1"/>
</dbReference>
<evidence type="ECO:0000259" key="1">
    <source>
        <dbReference type="PROSITE" id="PS50234"/>
    </source>
</evidence>
<protein>
    <submittedName>
        <fullName evidence="2">Cartilage matrix protein</fullName>
    </submittedName>
</protein>
<feature type="domain" description="VWFA" evidence="1">
    <location>
        <begin position="7"/>
        <end position="165"/>
    </location>
</feature>
<dbReference type="PANTHER" id="PTHR24020:SF87">
    <property type="entry name" value="COLLAGEN ALPHA-1(VI) CHAIN-LIKE"/>
    <property type="match status" value="1"/>
</dbReference>
<name>A0A0M0K4V2_9EUKA</name>
<dbReference type="InterPro" id="IPR002035">
    <property type="entry name" value="VWF_A"/>
</dbReference>
<evidence type="ECO:0000313" key="2">
    <source>
        <dbReference type="EMBL" id="KOO33403.1"/>
    </source>
</evidence>